<reference evidence="3 4" key="1">
    <citation type="submission" date="2020-08" db="EMBL/GenBank/DDBJ databases">
        <title>Hymenobacter sp.</title>
        <authorList>
            <person name="Kim M.K."/>
        </authorList>
    </citation>
    <scope>NUCLEOTIDE SEQUENCE [LARGE SCALE GENOMIC DNA]</scope>
    <source>
        <strain evidence="3 4">BT507</strain>
    </source>
</reference>
<gene>
    <name evidence="3" type="ORF">H8B15_11530</name>
</gene>
<name>A0ABR7MLE0_9BACT</name>
<dbReference type="SMART" id="SM00028">
    <property type="entry name" value="TPR"/>
    <property type="match status" value="5"/>
</dbReference>
<feature type="transmembrane region" description="Helical" evidence="2">
    <location>
        <begin position="293"/>
        <end position="312"/>
    </location>
</feature>
<dbReference type="PANTHER" id="PTHR44216">
    <property type="entry name" value="PROTEIN O-MANNOSYL-TRANSFERASE TMTC2"/>
    <property type="match status" value="1"/>
</dbReference>
<dbReference type="Proteomes" id="UP000622017">
    <property type="component" value="Unassembled WGS sequence"/>
</dbReference>
<evidence type="ECO:0008006" key="5">
    <source>
        <dbReference type="Google" id="ProtNLM"/>
    </source>
</evidence>
<dbReference type="Gene3D" id="1.25.40.10">
    <property type="entry name" value="Tetratricopeptide repeat domain"/>
    <property type="match status" value="1"/>
</dbReference>
<feature type="transmembrane region" description="Helical" evidence="2">
    <location>
        <begin position="347"/>
        <end position="364"/>
    </location>
</feature>
<dbReference type="SUPFAM" id="SSF48452">
    <property type="entry name" value="TPR-like"/>
    <property type="match status" value="1"/>
</dbReference>
<dbReference type="InterPro" id="IPR052384">
    <property type="entry name" value="TMTC_O-mannosyltransferase"/>
</dbReference>
<feature type="transmembrane region" description="Helical" evidence="2">
    <location>
        <begin position="376"/>
        <end position="393"/>
    </location>
</feature>
<dbReference type="InterPro" id="IPR019734">
    <property type="entry name" value="TPR_rpt"/>
</dbReference>
<sequence>MRQEEEWFARAALLLQHHRPVDAAQLAMRRLQQEPYDVQAHLTLTEALLRQRRLSEALEMSRTTIALAPEEPSAFFLLAQVQHLLSRYLAADEAIIQALRLRPDMVRYYALRSQILWFAGLYAAAIEVAYAGLSLEPQHAGNLLWLGMGLNKLHDYTTADAVFTQLLVLAPSTAIVRLNVGSALLERHQATAALPHLREALRLDPTLQVAQRLLQQATRDTRWWRRPIVWATAQKQEIQHQWQAPHLRSKLWAVCLTLGCCLLLLPLAGAWLLSAVLDWRYQQQQRAPTPTDAWFYGGLIWGGVTIASAALLPASLPVVWTLVGGGLIFPLRNAWRRFREGDKRLPLGFLLLLSPGGNALLMLYDFWQNPDPATESRGFLAIFGLFLLIYQLFRPAKPYAPQQE</sequence>
<feature type="transmembrane region" description="Helical" evidence="2">
    <location>
        <begin position="251"/>
        <end position="273"/>
    </location>
</feature>
<comment type="caution">
    <text evidence="3">The sequence shown here is derived from an EMBL/GenBank/DDBJ whole genome shotgun (WGS) entry which is preliminary data.</text>
</comment>
<evidence type="ECO:0000313" key="4">
    <source>
        <dbReference type="Proteomes" id="UP000622017"/>
    </source>
</evidence>
<evidence type="ECO:0000313" key="3">
    <source>
        <dbReference type="EMBL" id="MBC6611560.1"/>
    </source>
</evidence>
<organism evidence="3 4">
    <name type="scientific">Hymenobacter citatus</name>
    <dbReference type="NCBI Taxonomy" id="2763506"/>
    <lineage>
        <taxon>Bacteria</taxon>
        <taxon>Pseudomonadati</taxon>
        <taxon>Bacteroidota</taxon>
        <taxon>Cytophagia</taxon>
        <taxon>Cytophagales</taxon>
        <taxon>Hymenobacteraceae</taxon>
        <taxon>Hymenobacter</taxon>
    </lineage>
</organism>
<protein>
    <recommendedName>
        <fullName evidence="5">Tetratricopeptide repeat protein</fullName>
    </recommendedName>
</protein>
<dbReference type="InterPro" id="IPR011990">
    <property type="entry name" value="TPR-like_helical_dom_sf"/>
</dbReference>
<evidence type="ECO:0000256" key="2">
    <source>
        <dbReference type="SAM" id="Phobius"/>
    </source>
</evidence>
<keyword evidence="2" id="KW-1133">Transmembrane helix</keyword>
<keyword evidence="1" id="KW-0802">TPR repeat</keyword>
<keyword evidence="2" id="KW-0812">Transmembrane</keyword>
<proteinExistence type="predicted"/>
<accession>A0ABR7MLE0</accession>
<dbReference type="EMBL" id="JACSCY010000008">
    <property type="protein sequence ID" value="MBC6611560.1"/>
    <property type="molecule type" value="Genomic_DNA"/>
</dbReference>
<keyword evidence="2" id="KW-0472">Membrane</keyword>
<evidence type="ECO:0000256" key="1">
    <source>
        <dbReference type="PROSITE-ProRule" id="PRU00339"/>
    </source>
</evidence>
<dbReference type="RefSeq" id="WP_187319847.1">
    <property type="nucleotide sequence ID" value="NZ_JACSCY010000008.1"/>
</dbReference>
<keyword evidence="4" id="KW-1185">Reference proteome</keyword>
<feature type="repeat" description="TPR" evidence="1">
    <location>
        <begin position="174"/>
        <end position="207"/>
    </location>
</feature>
<feature type="transmembrane region" description="Helical" evidence="2">
    <location>
        <begin position="115"/>
        <end position="133"/>
    </location>
</feature>
<dbReference type="PROSITE" id="PS50005">
    <property type="entry name" value="TPR"/>
    <property type="match status" value="1"/>
</dbReference>
<dbReference type="PANTHER" id="PTHR44216:SF3">
    <property type="entry name" value="PROTEIN O-MANNOSYL-TRANSFERASE TMTC2"/>
    <property type="match status" value="1"/>
</dbReference>
<dbReference type="Pfam" id="PF13432">
    <property type="entry name" value="TPR_16"/>
    <property type="match status" value="2"/>
</dbReference>